<reference evidence="2" key="2">
    <citation type="submission" date="2015-01" db="EMBL/GenBank/DDBJ databases">
        <title>Evolutionary Origins and Diversification of the Mycorrhizal Mutualists.</title>
        <authorList>
            <consortium name="DOE Joint Genome Institute"/>
            <consortium name="Mycorrhizal Genomics Consortium"/>
            <person name="Kohler A."/>
            <person name="Kuo A."/>
            <person name="Nagy L.G."/>
            <person name="Floudas D."/>
            <person name="Copeland A."/>
            <person name="Barry K.W."/>
            <person name="Cichocki N."/>
            <person name="Veneault-Fourrey C."/>
            <person name="LaButti K."/>
            <person name="Lindquist E.A."/>
            <person name="Lipzen A."/>
            <person name="Lundell T."/>
            <person name="Morin E."/>
            <person name="Murat C."/>
            <person name="Riley R."/>
            <person name="Ohm R."/>
            <person name="Sun H."/>
            <person name="Tunlid A."/>
            <person name="Henrissat B."/>
            <person name="Grigoriev I.V."/>
            <person name="Hibbett D.S."/>
            <person name="Martin F."/>
        </authorList>
    </citation>
    <scope>NUCLEOTIDE SEQUENCE [LARGE SCALE GENOMIC DNA]</scope>
    <source>
        <strain evidence="2">441</strain>
    </source>
</reference>
<evidence type="ECO:0000313" key="1">
    <source>
        <dbReference type="EMBL" id="KIK26861.1"/>
    </source>
</evidence>
<feature type="non-terminal residue" evidence="1">
    <location>
        <position position="268"/>
    </location>
</feature>
<accession>A0A0C9ZC25</accession>
<dbReference type="STRING" id="765257.A0A0C9ZC25"/>
<gene>
    <name evidence="1" type="ORF">PISMIDRAFT_79972</name>
</gene>
<dbReference type="Proteomes" id="UP000054018">
    <property type="component" value="Unassembled WGS sequence"/>
</dbReference>
<dbReference type="AlphaFoldDB" id="A0A0C9ZC25"/>
<keyword evidence="2" id="KW-1185">Reference proteome</keyword>
<organism evidence="1 2">
    <name type="scientific">Pisolithus microcarpus 441</name>
    <dbReference type="NCBI Taxonomy" id="765257"/>
    <lineage>
        <taxon>Eukaryota</taxon>
        <taxon>Fungi</taxon>
        <taxon>Dikarya</taxon>
        <taxon>Basidiomycota</taxon>
        <taxon>Agaricomycotina</taxon>
        <taxon>Agaricomycetes</taxon>
        <taxon>Agaricomycetidae</taxon>
        <taxon>Boletales</taxon>
        <taxon>Sclerodermatineae</taxon>
        <taxon>Pisolithaceae</taxon>
        <taxon>Pisolithus</taxon>
    </lineage>
</organism>
<protein>
    <submittedName>
        <fullName evidence="1">Uncharacterized protein</fullName>
    </submittedName>
</protein>
<dbReference type="OrthoDB" id="4743193at2759"/>
<name>A0A0C9ZC25_9AGAM</name>
<proteinExistence type="predicted"/>
<dbReference type="EMBL" id="KN833699">
    <property type="protein sequence ID" value="KIK26861.1"/>
    <property type="molecule type" value="Genomic_DNA"/>
</dbReference>
<dbReference type="HOGENOM" id="CLU_009487_2_0_1"/>
<evidence type="ECO:0000313" key="2">
    <source>
        <dbReference type="Proteomes" id="UP000054018"/>
    </source>
</evidence>
<reference evidence="1 2" key="1">
    <citation type="submission" date="2014-04" db="EMBL/GenBank/DDBJ databases">
        <authorList>
            <consortium name="DOE Joint Genome Institute"/>
            <person name="Kuo A."/>
            <person name="Kohler A."/>
            <person name="Costa M.D."/>
            <person name="Nagy L.G."/>
            <person name="Floudas D."/>
            <person name="Copeland A."/>
            <person name="Barry K.W."/>
            <person name="Cichocki N."/>
            <person name="Veneault-Fourrey C."/>
            <person name="LaButti K."/>
            <person name="Lindquist E.A."/>
            <person name="Lipzen A."/>
            <person name="Lundell T."/>
            <person name="Morin E."/>
            <person name="Murat C."/>
            <person name="Sun H."/>
            <person name="Tunlid A."/>
            <person name="Henrissat B."/>
            <person name="Grigoriev I.V."/>
            <person name="Hibbett D.S."/>
            <person name="Martin F."/>
            <person name="Nordberg H.P."/>
            <person name="Cantor M.N."/>
            <person name="Hua S.X."/>
        </authorList>
    </citation>
    <scope>NUCLEOTIDE SEQUENCE [LARGE SCALE GENOMIC DNA]</scope>
    <source>
        <strain evidence="1 2">441</strain>
    </source>
</reference>
<sequence>MPPLDIMFEALDRCQISVAHFITTLLTHQEYKDHRFVVDLVEHSNEVFNVFLQHPASQDQFTQKSFGVVENMYLQELRCLASEDSSSHFRASSTSTEQLENFSLMTMAREMEAGALRWWGLLGTFFDEGGTADLAGPKDGGGDKSVDNVLEVEDEYWDEVDEINLEGLINGLTGEWNVHPATLTDQHAKCHSAMKLMRKTIITSILMNGWNQKSNVLQSLLGLFLQSAHTPYKVIDTLAHLGISISADTINMAVQSLSKESHSSLQCL</sequence>